<keyword evidence="3" id="KW-1185">Reference proteome</keyword>
<dbReference type="NCBIfam" id="NF046112">
    <property type="entry name" value="MSMEG_6209_Nter"/>
    <property type="match status" value="1"/>
</dbReference>
<organism evidence="2 3">
    <name type="scientific">Corynebacterium yudongzhengii</name>
    <dbReference type="NCBI Taxonomy" id="2080740"/>
    <lineage>
        <taxon>Bacteria</taxon>
        <taxon>Bacillati</taxon>
        <taxon>Actinomycetota</taxon>
        <taxon>Actinomycetes</taxon>
        <taxon>Mycobacteriales</taxon>
        <taxon>Corynebacteriaceae</taxon>
        <taxon>Corynebacterium</taxon>
    </lineage>
</organism>
<dbReference type="OrthoDB" id="9799372at2"/>
<sequence>MTVPESNEVKFKALRDDLHRRYDHVVDSAEVDRVLDELIDDHASKANVQTFVPIIVERDAAEALEDRGCAMRSGATAVARSSSSASTTPVVRRSPR</sequence>
<evidence type="ECO:0000313" key="3">
    <source>
        <dbReference type="Proteomes" id="UP000244989"/>
    </source>
</evidence>
<protein>
    <submittedName>
        <fullName evidence="2">Uncharacterized protein</fullName>
    </submittedName>
</protein>
<evidence type="ECO:0000256" key="1">
    <source>
        <dbReference type="SAM" id="MobiDB-lite"/>
    </source>
</evidence>
<name>A0A2U1T844_9CORY</name>
<gene>
    <name evidence="2" type="ORF">DF222_03420</name>
</gene>
<reference evidence="3" key="1">
    <citation type="submission" date="2018-04" db="EMBL/GenBank/DDBJ databases">
        <authorList>
            <person name="Liu S."/>
            <person name="Wang Z."/>
            <person name="Li J."/>
        </authorList>
    </citation>
    <scope>NUCLEOTIDE SEQUENCE [LARGE SCALE GENOMIC DNA]</scope>
    <source>
        <strain evidence="3">2189</strain>
    </source>
</reference>
<dbReference type="EMBL" id="QEEZ01000005">
    <property type="protein sequence ID" value="PWC02152.1"/>
    <property type="molecule type" value="Genomic_DNA"/>
</dbReference>
<accession>A0A2U1T844</accession>
<evidence type="ECO:0000313" key="2">
    <source>
        <dbReference type="EMBL" id="PWC02152.1"/>
    </source>
</evidence>
<feature type="region of interest" description="Disordered" evidence="1">
    <location>
        <begin position="75"/>
        <end position="96"/>
    </location>
</feature>
<comment type="caution">
    <text evidence="2">The sequence shown here is derived from an EMBL/GenBank/DDBJ whole genome shotgun (WGS) entry which is preliminary data.</text>
</comment>
<dbReference type="Proteomes" id="UP000244989">
    <property type="component" value="Unassembled WGS sequence"/>
</dbReference>
<dbReference type="Gene3D" id="1.10.8.1060">
    <property type="entry name" value="Corynebacterium glutamicum thioredoxin-dependent arsenate reductase, N-terminal domain"/>
    <property type="match status" value="1"/>
</dbReference>
<dbReference type="KEGG" id="cyz:C3B44_10975"/>
<proteinExistence type="predicted"/>
<dbReference type="RefSeq" id="WP_108432396.1">
    <property type="nucleotide sequence ID" value="NZ_CP026947.1"/>
</dbReference>
<dbReference type="AlphaFoldDB" id="A0A2U1T844"/>